<feature type="region of interest" description="Disordered" evidence="1">
    <location>
        <begin position="1"/>
        <end position="172"/>
    </location>
</feature>
<keyword evidence="3" id="KW-1185">Reference proteome</keyword>
<evidence type="ECO:0000256" key="1">
    <source>
        <dbReference type="SAM" id="MobiDB-lite"/>
    </source>
</evidence>
<sequence length="172" mass="18454">MSARAGDLHLDLSSALNKGKSAKSQDVAESWEDEDVDMDTPTASDAMSPTQPTSSNGMAPNPPPPTPISPAGQGYDWSAAGVLGGGRPQPRDGPGLVSQRGDSDRRPEKTTATASRMIAAGLGVRAPKKTEEQKQYDRAVKEQEIKRKNREKEDRERAQADDERAKAAVWDG</sequence>
<accession>A0A0N1H3V5</accession>
<dbReference type="EMBL" id="LFJN01000031">
    <property type="protein sequence ID" value="KPI36482.1"/>
    <property type="molecule type" value="Genomic_DNA"/>
</dbReference>
<evidence type="ECO:0000313" key="3">
    <source>
        <dbReference type="Proteomes" id="UP000038010"/>
    </source>
</evidence>
<gene>
    <name evidence="2" type="ORF">AB675_2904</name>
</gene>
<comment type="caution">
    <text evidence="2">The sequence shown here is derived from an EMBL/GenBank/DDBJ whole genome shotgun (WGS) entry which is preliminary data.</text>
</comment>
<dbReference type="VEuPathDB" id="FungiDB:AB675_2904"/>
<dbReference type="RefSeq" id="XP_017996445.1">
    <property type="nucleotide sequence ID" value="XM_018142913.1"/>
</dbReference>
<feature type="compositionally biased region" description="Basic and acidic residues" evidence="1">
    <location>
        <begin position="1"/>
        <end position="10"/>
    </location>
</feature>
<feature type="compositionally biased region" description="Basic and acidic residues" evidence="1">
    <location>
        <begin position="128"/>
        <end position="166"/>
    </location>
</feature>
<feature type="compositionally biased region" description="Acidic residues" evidence="1">
    <location>
        <begin position="29"/>
        <end position="38"/>
    </location>
</feature>
<protein>
    <submittedName>
        <fullName evidence="2">Uncharacterized protein</fullName>
    </submittedName>
</protein>
<proteinExistence type="predicted"/>
<evidence type="ECO:0000313" key="2">
    <source>
        <dbReference type="EMBL" id="KPI36482.1"/>
    </source>
</evidence>
<dbReference type="GeneID" id="28734793"/>
<reference evidence="2 3" key="1">
    <citation type="submission" date="2015-06" db="EMBL/GenBank/DDBJ databases">
        <title>Draft genome of the ant-associated black yeast Phialophora attae CBS 131958.</title>
        <authorList>
            <person name="Moreno L.F."/>
            <person name="Stielow B.J."/>
            <person name="de Hoog S."/>
            <person name="Vicente V.A."/>
            <person name="Weiss V.A."/>
            <person name="de Vries M."/>
            <person name="Cruz L.M."/>
            <person name="Souza E.M."/>
        </authorList>
    </citation>
    <scope>NUCLEOTIDE SEQUENCE [LARGE SCALE GENOMIC DNA]</scope>
    <source>
        <strain evidence="2 3">CBS 131958</strain>
    </source>
</reference>
<feature type="compositionally biased region" description="Polar residues" evidence="1">
    <location>
        <begin position="41"/>
        <end position="58"/>
    </location>
</feature>
<dbReference type="Proteomes" id="UP000038010">
    <property type="component" value="Unassembled WGS sequence"/>
</dbReference>
<name>A0A0N1H3V5_9EURO</name>
<dbReference type="AlphaFoldDB" id="A0A0N1H3V5"/>
<dbReference type="OrthoDB" id="5418203at2759"/>
<organism evidence="2 3">
    <name type="scientific">Cyphellophora attinorum</name>
    <dbReference type="NCBI Taxonomy" id="1664694"/>
    <lineage>
        <taxon>Eukaryota</taxon>
        <taxon>Fungi</taxon>
        <taxon>Dikarya</taxon>
        <taxon>Ascomycota</taxon>
        <taxon>Pezizomycotina</taxon>
        <taxon>Eurotiomycetes</taxon>
        <taxon>Chaetothyriomycetidae</taxon>
        <taxon>Chaetothyriales</taxon>
        <taxon>Cyphellophoraceae</taxon>
        <taxon>Cyphellophora</taxon>
    </lineage>
</organism>